<dbReference type="GeneTree" id="ENSGT00530000063737"/>
<sequence length="144" mass="16418">MMLSKCDFLVCTLSSELATVAYELMQVRDWQAADNYVSLDHIYGGALAIPAKFHQAVLGHKRNNYTEELSLEFGDMLFTQMDNSSGFFYGGNNRTGKFGWYPSYKVKESTQFFSQMDKRAWEVSGGNEAQDDQGNKIKLYITFD</sequence>
<dbReference type="AlphaFoldDB" id="H2ZED1"/>
<evidence type="ECO:0000313" key="5">
    <source>
        <dbReference type="Ensembl" id="ENSCSAVP00000015947.1"/>
    </source>
</evidence>
<comment type="similarity">
    <text evidence="3">Belongs to the glycosyltransferase 23 family.</text>
</comment>
<reference evidence="5" key="3">
    <citation type="submission" date="2025-09" db="UniProtKB">
        <authorList>
            <consortium name="Ensembl"/>
        </authorList>
    </citation>
    <scope>IDENTIFICATION</scope>
</reference>
<dbReference type="GO" id="GO:0016758">
    <property type="term" value="F:hexosyltransferase activity"/>
    <property type="evidence" value="ECO:0007669"/>
    <property type="project" value="UniProtKB-UniRule"/>
</dbReference>
<dbReference type="InterPro" id="IPR036028">
    <property type="entry name" value="SH3-like_dom_sf"/>
</dbReference>
<dbReference type="Proteomes" id="UP000007875">
    <property type="component" value="Unassembled WGS sequence"/>
</dbReference>
<dbReference type="Gene3D" id="3.40.50.11350">
    <property type="match status" value="1"/>
</dbReference>
<accession>H2ZED1</accession>
<comment type="caution">
    <text evidence="3">Lacks conserved residue(s) required for the propagation of feature annotation.</text>
</comment>
<reference evidence="6" key="1">
    <citation type="submission" date="2003-08" db="EMBL/GenBank/DDBJ databases">
        <authorList>
            <person name="Birren B."/>
            <person name="Nusbaum C."/>
            <person name="Abebe A."/>
            <person name="Abouelleil A."/>
            <person name="Adekoya E."/>
            <person name="Ait-zahra M."/>
            <person name="Allen N."/>
            <person name="Allen T."/>
            <person name="An P."/>
            <person name="Anderson M."/>
            <person name="Anderson S."/>
            <person name="Arachchi H."/>
            <person name="Armbruster J."/>
            <person name="Bachantsang P."/>
            <person name="Baldwin J."/>
            <person name="Barry A."/>
            <person name="Bayul T."/>
            <person name="Blitshsteyn B."/>
            <person name="Bloom T."/>
            <person name="Blye J."/>
            <person name="Boguslavskiy L."/>
            <person name="Borowsky M."/>
            <person name="Boukhgalter B."/>
            <person name="Brunache A."/>
            <person name="Butler J."/>
            <person name="Calixte N."/>
            <person name="Calvo S."/>
            <person name="Camarata J."/>
            <person name="Campo K."/>
            <person name="Chang J."/>
            <person name="Cheshatsang Y."/>
            <person name="Citroen M."/>
            <person name="Collymore A."/>
            <person name="Considine T."/>
            <person name="Cook A."/>
            <person name="Cooke P."/>
            <person name="Corum B."/>
            <person name="Cuomo C."/>
            <person name="David R."/>
            <person name="Dawoe T."/>
            <person name="Degray S."/>
            <person name="Dodge S."/>
            <person name="Dooley K."/>
            <person name="Dorje P."/>
            <person name="Dorjee K."/>
            <person name="Dorris L."/>
            <person name="Duffey N."/>
            <person name="Dupes A."/>
            <person name="Elkins T."/>
            <person name="Engels R."/>
            <person name="Erickson J."/>
            <person name="Farina A."/>
            <person name="Faro S."/>
            <person name="Ferreira P."/>
            <person name="Fischer H."/>
            <person name="Fitzgerald M."/>
            <person name="Foley K."/>
            <person name="Gage D."/>
            <person name="Galagan J."/>
            <person name="Gearin G."/>
            <person name="Gnerre S."/>
            <person name="Gnirke A."/>
            <person name="Goyette A."/>
            <person name="Graham J."/>
            <person name="Grandbois E."/>
            <person name="Gyaltsen K."/>
            <person name="Hafez N."/>
            <person name="Hagopian D."/>
            <person name="Hagos B."/>
            <person name="Hall J."/>
            <person name="Hatcher B."/>
            <person name="Heller A."/>
            <person name="Higgins H."/>
            <person name="Honan T."/>
            <person name="Horn A."/>
            <person name="Houde N."/>
            <person name="Hughes L."/>
            <person name="Hulme W."/>
            <person name="Husby E."/>
            <person name="Iliev I."/>
            <person name="Jaffe D."/>
            <person name="Jones C."/>
            <person name="Kamal M."/>
            <person name="Kamat A."/>
            <person name="Kamvysselis M."/>
            <person name="Karlsson E."/>
            <person name="Kells C."/>
            <person name="Kieu A."/>
            <person name="Kisner P."/>
            <person name="Kodira C."/>
            <person name="Kulbokas E."/>
            <person name="Labutti K."/>
            <person name="Lama D."/>
            <person name="Landers T."/>
            <person name="Leger J."/>
            <person name="Levine S."/>
            <person name="Lewis D."/>
            <person name="Lewis T."/>
            <person name="Lindblad-toh K."/>
            <person name="Liu X."/>
            <person name="Lokyitsang T."/>
            <person name="Lokyitsang Y."/>
            <person name="Lucien O."/>
            <person name="Lui A."/>
            <person name="Ma L.J."/>
            <person name="Mabbitt R."/>
            <person name="Macdonald J."/>
            <person name="Maclean C."/>
            <person name="Major J."/>
            <person name="Manning J."/>
            <person name="Marabella R."/>
            <person name="Maru K."/>
            <person name="Matthews C."/>
            <person name="Mauceli E."/>
            <person name="Mccarthy M."/>
            <person name="Mcdonough S."/>
            <person name="Mcghee T."/>
            <person name="Meldrim J."/>
            <person name="Meneus L."/>
            <person name="Mesirov J."/>
            <person name="Mihalev A."/>
            <person name="Mihova T."/>
            <person name="Mikkelsen T."/>
            <person name="Mlenga V."/>
            <person name="Moru K."/>
            <person name="Mozes J."/>
            <person name="Mulrain L."/>
            <person name="Munson G."/>
            <person name="Naylor J."/>
            <person name="Newes C."/>
            <person name="Nguyen C."/>
            <person name="Nguyen N."/>
            <person name="Nguyen T."/>
            <person name="Nicol R."/>
            <person name="Nielsen C."/>
            <person name="Nizzari M."/>
            <person name="Norbu C."/>
            <person name="Norbu N."/>
            <person name="O'donnell P."/>
            <person name="Okoawo O."/>
            <person name="O'leary S."/>
            <person name="Omotosho B."/>
            <person name="O'neill K."/>
            <person name="Osman S."/>
            <person name="Parker S."/>
            <person name="Perrin D."/>
            <person name="Phunkhang P."/>
            <person name="Piqani B."/>
            <person name="Purcell S."/>
            <person name="Rachupka T."/>
            <person name="Ramasamy U."/>
            <person name="Rameau R."/>
            <person name="Ray V."/>
            <person name="Raymond C."/>
            <person name="Retta R."/>
            <person name="Richardson S."/>
            <person name="Rise C."/>
            <person name="Rodriguez J."/>
            <person name="Rogers J."/>
            <person name="Rogov P."/>
            <person name="Rutman M."/>
            <person name="Schupbach R."/>
            <person name="Seaman C."/>
            <person name="Settipalli S."/>
            <person name="Sharpe T."/>
            <person name="Sheridan J."/>
            <person name="Sherpa N."/>
            <person name="Shi J."/>
            <person name="Smirnov S."/>
            <person name="Smith C."/>
            <person name="Sougnez C."/>
            <person name="Spencer B."/>
            <person name="Stalker J."/>
            <person name="Stange-thomann N."/>
            <person name="Stavropoulos S."/>
            <person name="Stetson K."/>
            <person name="Stone C."/>
            <person name="Stone S."/>
            <person name="Stubbs M."/>
            <person name="Talamas J."/>
            <person name="Tchuinga P."/>
            <person name="Tenzing P."/>
            <person name="Tesfaye S."/>
            <person name="Theodore J."/>
            <person name="Thoulutsang Y."/>
            <person name="Topham K."/>
            <person name="Towey S."/>
            <person name="Tsamla T."/>
            <person name="Tsomo N."/>
            <person name="Vallee D."/>
            <person name="Vassiliev H."/>
            <person name="Venkataraman V."/>
            <person name="Vinson J."/>
            <person name="Vo A."/>
            <person name="Wade C."/>
            <person name="Wang S."/>
            <person name="Wangchuk T."/>
            <person name="Wangdi T."/>
            <person name="Whittaker C."/>
            <person name="Wilkinson J."/>
            <person name="Wu Y."/>
            <person name="Wyman D."/>
            <person name="Yadav S."/>
            <person name="Yang S."/>
            <person name="Yang X."/>
            <person name="Yeager S."/>
            <person name="Yee E."/>
            <person name="Young G."/>
            <person name="Zainoun J."/>
            <person name="Zembeck L."/>
            <person name="Zimmer A."/>
            <person name="Zody M."/>
            <person name="Lander E."/>
        </authorList>
    </citation>
    <scope>NUCLEOTIDE SEQUENCE [LARGE SCALE GENOMIC DNA]</scope>
</reference>
<dbReference type="InParanoid" id="H2ZED1"/>
<dbReference type="STRING" id="51511.ENSCSAVP00000015947"/>
<evidence type="ECO:0000256" key="3">
    <source>
        <dbReference type="PROSITE-ProRule" id="PRU00992"/>
    </source>
</evidence>
<dbReference type="Gene3D" id="2.30.30.40">
    <property type="entry name" value="SH3 Domains"/>
    <property type="match status" value="1"/>
</dbReference>
<reference evidence="5" key="2">
    <citation type="submission" date="2025-08" db="UniProtKB">
        <authorList>
            <consortium name="Ensembl"/>
        </authorList>
    </citation>
    <scope>IDENTIFICATION</scope>
</reference>
<proteinExistence type="inferred from homology"/>
<keyword evidence="1 3" id="KW-0328">Glycosyltransferase</keyword>
<dbReference type="PROSITE" id="PS51659">
    <property type="entry name" value="GT23"/>
    <property type="match status" value="1"/>
</dbReference>
<dbReference type="Ensembl" id="ENSCSAVT00000016127.1">
    <property type="protein sequence ID" value="ENSCSAVP00000015947.1"/>
    <property type="gene ID" value="ENSCSAVG00000009391.1"/>
</dbReference>
<dbReference type="InterPro" id="IPR045573">
    <property type="entry name" value="Fut8_N_cat"/>
</dbReference>
<dbReference type="SUPFAM" id="SSF50044">
    <property type="entry name" value="SH3-domain"/>
    <property type="match status" value="1"/>
</dbReference>
<name>H2ZED1_CIOSA</name>
<keyword evidence="2 3" id="KW-0808">Transferase</keyword>
<dbReference type="InterPro" id="IPR027350">
    <property type="entry name" value="GT23_dom"/>
</dbReference>
<feature type="domain" description="GT23" evidence="4">
    <location>
        <begin position="1"/>
        <end position="39"/>
    </location>
</feature>
<keyword evidence="6" id="KW-1185">Reference proteome</keyword>
<dbReference type="OMA" id="HIVIEDH"/>
<protein>
    <recommendedName>
        <fullName evidence="4">GT23 domain-containing protein</fullName>
    </recommendedName>
</protein>
<dbReference type="HOGENOM" id="CLU_1795799_0_0_1"/>
<organism evidence="5 6">
    <name type="scientific">Ciona savignyi</name>
    <name type="common">Pacific transparent sea squirt</name>
    <dbReference type="NCBI Taxonomy" id="51511"/>
    <lineage>
        <taxon>Eukaryota</taxon>
        <taxon>Metazoa</taxon>
        <taxon>Chordata</taxon>
        <taxon>Tunicata</taxon>
        <taxon>Ascidiacea</taxon>
        <taxon>Phlebobranchia</taxon>
        <taxon>Cionidae</taxon>
        <taxon>Ciona</taxon>
    </lineage>
</organism>
<dbReference type="Pfam" id="PF19745">
    <property type="entry name" value="FUT8_N_cat"/>
    <property type="match status" value="1"/>
</dbReference>
<evidence type="ECO:0000313" key="6">
    <source>
        <dbReference type="Proteomes" id="UP000007875"/>
    </source>
</evidence>
<dbReference type="eggNOG" id="KOG3705">
    <property type="taxonomic scope" value="Eukaryota"/>
</dbReference>
<evidence type="ECO:0000259" key="4">
    <source>
        <dbReference type="PROSITE" id="PS51659"/>
    </source>
</evidence>
<evidence type="ECO:0000256" key="2">
    <source>
        <dbReference type="ARBA" id="ARBA00022679"/>
    </source>
</evidence>
<evidence type="ECO:0000256" key="1">
    <source>
        <dbReference type="ARBA" id="ARBA00022676"/>
    </source>
</evidence>